<dbReference type="Gene3D" id="3.40.720.10">
    <property type="entry name" value="Alkaline Phosphatase, subunit A"/>
    <property type="match status" value="1"/>
</dbReference>
<dbReference type="EMBL" id="SJPW01000009">
    <property type="protein sequence ID" value="TWU44812.1"/>
    <property type="molecule type" value="Genomic_DNA"/>
</dbReference>
<evidence type="ECO:0000256" key="7">
    <source>
        <dbReference type="SAM" id="MobiDB-lite"/>
    </source>
</evidence>
<dbReference type="SUPFAM" id="SSF53649">
    <property type="entry name" value="Alkaline phosphatase-like"/>
    <property type="match status" value="1"/>
</dbReference>
<evidence type="ECO:0000256" key="1">
    <source>
        <dbReference type="ARBA" id="ARBA00001913"/>
    </source>
</evidence>
<evidence type="ECO:0000256" key="6">
    <source>
        <dbReference type="ARBA" id="ARBA00022837"/>
    </source>
</evidence>
<protein>
    <submittedName>
        <fullName evidence="9">Arylsulfatase</fullName>
        <ecNumber evidence="9">3.1.6.1</ecNumber>
    </submittedName>
</protein>
<reference evidence="9 10" key="1">
    <citation type="submission" date="2019-02" db="EMBL/GenBank/DDBJ databases">
        <title>Deep-cultivation of Planctomycetes and their phenomic and genomic characterization uncovers novel biology.</title>
        <authorList>
            <person name="Wiegand S."/>
            <person name="Jogler M."/>
            <person name="Boedeker C."/>
            <person name="Pinto D."/>
            <person name="Vollmers J."/>
            <person name="Rivas-Marin E."/>
            <person name="Kohn T."/>
            <person name="Peeters S.H."/>
            <person name="Heuer A."/>
            <person name="Rast P."/>
            <person name="Oberbeckmann S."/>
            <person name="Bunk B."/>
            <person name="Jeske O."/>
            <person name="Meyerdierks A."/>
            <person name="Storesund J.E."/>
            <person name="Kallscheuer N."/>
            <person name="Luecker S."/>
            <person name="Lage O.M."/>
            <person name="Pohl T."/>
            <person name="Merkel B.J."/>
            <person name="Hornburger P."/>
            <person name="Mueller R.-W."/>
            <person name="Bruemmer F."/>
            <person name="Labrenz M."/>
            <person name="Spormann A.M."/>
            <person name="Op Den Camp H."/>
            <person name="Overmann J."/>
            <person name="Amann R."/>
            <person name="Jetten M.S.M."/>
            <person name="Mascher T."/>
            <person name="Medema M.H."/>
            <person name="Devos D.P."/>
            <person name="Kaster A.-K."/>
            <person name="Ovreas L."/>
            <person name="Rohde M."/>
            <person name="Galperin M.Y."/>
            <person name="Jogler C."/>
        </authorList>
    </citation>
    <scope>NUCLEOTIDE SEQUENCE [LARGE SCALE GENOMIC DNA]</scope>
    <source>
        <strain evidence="9 10">Poly51</strain>
    </source>
</reference>
<evidence type="ECO:0000256" key="4">
    <source>
        <dbReference type="ARBA" id="ARBA00022729"/>
    </source>
</evidence>
<dbReference type="PROSITE" id="PS00149">
    <property type="entry name" value="SULFATASE_2"/>
    <property type="match status" value="1"/>
</dbReference>
<dbReference type="InterPro" id="IPR000917">
    <property type="entry name" value="Sulfatase_N"/>
</dbReference>
<dbReference type="GO" id="GO:0004423">
    <property type="term" value="F:iduronate-2-sulfatase activity"/>
    <property type="evidence" value="ECO:0007669"/>
    <property type="project" value="InterPro"/>
</dbReference>
<evidence type="ECO:0000259" key="8">
    <source>
        <dbReference type="Pfam" id="PF00884"/>
    </source>
</evidence>
<keyword evidence="3" id="KW-0479">Metal-binding</keyword>
<sequence>MPQRFRESGYWTGAVGKVFHNQRTDPGALAWNEVLRFENDELPMVTPIREKFEHEHGSIATGEARRMWRDFYPTIAPQTRGQDAGRGPTGLRDEQHSDGKNARQIASWLENKAYGNQPFFMACGIHKPHVPYLAPDKYFEMYPRDELMFAPASLEHWKHVPKIAQTKRYEAFGFKFGEENDDLRREYIQAYHACISFIDAQIGIVFDALQRSGHWDDTIVVLISDHGYMLGEKFMWGKVMLFEQCDRVPMVIRVPGRTQPGSTSEGLVELVDLFPTLAELCHVPAPAELQGQSLSGMLADPSSNGKEIAYTVVTRGDELGQAIRTQRYHYTWWPTGVELYDLSTDPDENNNLAKTLTHQKTLAIMQGKLDEVEAKAGSRKR</sequence>
<proteinExistence type="inferred from homology"/>
<keyword evidence="6" id="KW-0106">Calcium</keyword>
<accession>A0A5C6E788</accession>
<keyword evidence="4" id="KW-0732">Signal</keyword>
<dbReference type="InterPro" id="IPR024607">
    <property type="entry name" value="Sulfatase_CS"/>
</dbReference>
<dbReference type="InterPro" id="IPR017850">
    <property type="entry name" value="Alkaline_phosphatase_core_sf"/>
</dbReference>
<evidence type="ECO:0000256" key="3">
    <source>
        <dbReference type="ARBA" id="ARBA00022723"/>
    </source>
</evidence>
<dbReference type="PANTHER" id="PTHR45953">
    <property type="entry name" value="IDURONATE 2-SULFATASE"/>
    <property type="match status" value="1"/>
</dbReference>
<dbReference type="GO" id="GO:0005737">
    <property type="term" value="C:cytoplasm"/>
    <property type="evidence" value="ECO:0007669"/>
    <property type="project" value="TreeGrafter"/>
</dbReference>
<evidence type="ECO:0000313" key="9">
    <source>
        <dbReference type="EMBL" id="TWU44812.1"/>
    </source>
</evidence>
<dbReference type="InterPro" id="IPR035874">
    <property type="entry name" value="IDS"/>
</dbReference>
<comment type="caution">
    <text evidence="9">The sequence shown here is derived from an EMBL/GenBank/DDBJ whole genome shotgun (WGS) entry which is preliminary data.</text>
</comment>
<feature type="compositionally biased region" description="Basic and acidic residues" evidence="7">
    <location>
        <begin position="91"/>
        <end position="101"/>
    </location>
</feature>
<dbReference type="Proteomes" id="UP000318288">
    <property type="component" value="Unassembled WGS sequence"/>
</dbReference>
<dbReference type="EC" id="3.1.6.1" evidence="9"/>
<evidence type="ECO:0000313" key="10">
    <source>
        <dbReference type="Proteomes" id="UP000318288"/>
    </source>
</evidence>
<comment type="cofactor">
    <cofactor evidence="1">
        <name>Ca(2+)</name>
        <dbReference type="ChEBI" id="CHEBI:29108"/>
    </cofactor>
</comment>
<dbReference type="GO" id="GO:0004065">
    <property type="term" value="F:arylsulfatase activity"/>
    <property type="evidence" value="ECO:0007669"/>
    <property type="project" value="UniProtKB-EC"/>
</dbReference>
<dbReference type="Pfam" id="PF00884">
    <property type="entry name" value="Sulfatase"/>
    <property type="match status" value="1"/>
</dbReference>
<keyword evidence="10" id="KW-1185">Reference proteome</keyword>
<feature type="region of interest" description="Disordered" evidence="7">
    <location>
        <begin position="77"/>
        <end position="101"/>
    </location>
</feature>
<gene>
    <name evidence="9" type="ORF">Poly51_58780</name>
</gene>
<feature type="domain" description="Sulfatase N-terminal" evidence="8">
    <location>
        <begin position="1"/>
        <end position="281"/>
    </location>
</feature>
<dbReference type="GO" id="GO:0046872">
    <property type="term" value="F:metal ion binding"/>
    <property type="evidence" value="ECO:0007669"/>
    <property type="project" value="UniProtKB-KW"/>
</dbReference>
<evidence type="ECO:0000256" key="2">
    <source>
        <dbReference type="ARBA" id="ARBA00008779"/>
    </source>
</evidence>
<evidence type="ECO:0000256" key="5">
    <source>
        <dbReference type="ARBA" id="ARBA00022801"/>
    </source>
</evidence>
<keyword evidence="5 9" id="KW-0378">Hydrolase</keyword>
<organism evidence="9 10">
    <name type="scientific">Rubripirellula tenax</name>
    <dbReference type="NCBI Taxonomy" id="2528015"/>
    <lineage>
        <taxon>Bacteria</taxon>
        <taxon>Pseudomonadati</taxon>
        <taxon>Planctomycetota</taxon>
        <taxon>Planctomycetia</taxon>
        <taxon>Pirellulales</taxon>
        <taxon>Pirellulaceae</taxon>
        <taxon>Rubripirellula</taxon>
    </lineage>
</organism>
<name>A0A5C6E788_9BACT</name>
<dbReference type="AlphaFoldDB" id="A0A5C6E788"/>
<dbReference type="CDD" id="cd16030">
    <property type="entry name" value="iduronate-2-sulfatase"/>
    <property type="match status" value="1"/>
</dbReference>
<comment type="similarity">
    <text evidence="2">Belongs to the sulfatase family.</text>
</comment>
<dbReference type="PANTHER" id="PTHR45953:SF1">
    <property type="entry name" value="IDURONATE 2-SULFATASE"/>
    <property type="match status" value="1"/>
</dbReference>